<dbReference type="Pfam" id="PF13460">
    <property type="entry name" value="NAD_binding_10"/>
    <property type="match status" value="1"/>
</dbReference>
<comment type="caution">
    <text evidence="2">The sequence shown here is derived from an EMBL/GenBank/DDBJ whole genome shotgun (WGS) entry which is preliminary data.</text>
</comment>
<accession>A0ABR7Y5U3</accession>
<dbReference type="RefSeq" id="WP_190309819.1">
    <property type="nucleotide sequence ID" value="NZ_JACNYK010000003.1"/>
</dbReference>
<reference evidence="2 3" key="1">
    <citation type="submission" date="2020-08" db="EMBL/GenBank/DDBJ databases">
        <title>Sphingobacterium sp. DN00404 isolated from aquaculture water.</title>
        <authorList>
            <person name="Zhang M."/>
        </authorList>
    </citation>
    <scope>NUCLEOTIDE SEQUENCE [LARGE SCALE GENOMIC DNA]</scope>
    <source>
        <strain evidence="2 3">KCTC 32294</strain>
    </source>
</reference>
<organism evidence="2 3">
    <name type="scientific">Sphingobacterium arenae</name>
    <dbReference type="NCBI Taxonomy" id="1280598"/>
    <lineage>
        <taxon>Bacteria</taxon>
        <taxon>Pseudomonadati</taxon>
        <taxon>Bacteroidota</taxon>
        <taxon>Sphingobacteriia</taxon>
        <taxon>Sphingobacteriales</taxon>
        <taxon>Sphingobacteriaceae</taxon>
        <taxon>Sphingobacterium</taxon>
    </lineage>
</organism>
<dbReference type="InterPro" id="IPR016040">
    <property type="entry name" value="NAD(P)-bd_dom"/>
</dbReference>
<evidence type="ECO:0000259" key="1">
    <source>
        <dbReference type="Pfam" id="PF13460"/>
    </source>
</evidence>
<dbReference type="PANTHER" id="PTHR14097:SF7">
    <property type="entry name" value="OXIDOREDUCTASE HTATIP2"/>
    <property type="match status" value="1"/>
</dbReference>
<evidence type="ECO:0000313" key="2">
    <source>
        <dbReference type="EMBL" id="MBD1426680.1"/>
    </source>
</evidence>
<dbReference type="SUPFAM" id="SSF51735">
    <property type="entry name" value="NAD(P)-binding Rossmann-fold domains"/>
    <property type="match status" value="1"/>
</dbReference>
<dbReference type="Gene3D" id="3.40.50.720">
    <property type="entry name" value="NAD(P)-binding Rossmann-like Domain"/>
    <property type="match status" value="1"/>
</dbReference>
<name>A0ABR7Y5U3_9SPHI</name>
<evidence type="ECO:0000313" key="3">
    <source>
        <dbReference type="Proteomes" id="UP000606494"/>
    </source>
</evidence>
<protein>
    <submittedName>
        <fullName evidence="2">NAD(P)H-binding protein</fullName>
    </submittedName>
</protein>
<proteinExistence type="predicted"/>
<dbReference type="PANTHER" id="PTHR14097">
    <property type="entry name" value="OXIDOREDUCTASE HTATIP2"/>
    <property type="match status" value="1"/>
</dbReference>
<dbReference type="InterPro" id="IPR036291">
    <property type="entry name" value="NAD(P)-bd_dom_sf"/>
</dbReference>
<dbReference type="EMBL" id="JACNYK010000003">
    <property type="protein sequence ID" value="MBD1426680.1"/>
    <property type="molecule type" value="Genomic_DNA"/>
</dbReference>
<feature type="domain" description="NAD(P)-binding" evidence="1">
    <location>
        <begin position="7"/>
        <end position="119"/>
    </location>
</feature>
<keyword evidence="3" id="KW-1185">Reference proteome</keyword>
<gene>
    <name evidence="2" type="ORF">H8B17_13900</name>
</gene>
<dbReference type="Proteomes" id="UP000606494">
    <property type="component" value="Unassembled WGS sequence"/>
</dbReference>
<sequence length="217" mass="24199">MKAIVIGGTGATGKELVAQLLEDSRFVAVTVLVRRPFFGQQAKLTEIVVDFERLNEYKVHIQGDVAFSCLGTTLKDAGGKDAQWRVDHDYQLEFAAIARASGVESFVLLSAFGANANSYFFYNKMKGKLEDNIKKLNFKQLVILHPGGIERPGSNRKGERVMMKLLNACNAIGLFKGYEPISTNRLAKAMIASYFKFKETLKVVILKEIKEISAYQH</sequence>